<keyword evidence="3" id="KW-1185">Reference proteome</keyword>
<dbReference type="EMBL" id="FXAM01000001">
    <property type="protein sequence ID" value="SMF94761.1"/>
    <property type="molecule type" value="Genomic_DNA"/>
</dbReference>
<dbReference type="AlphaFoldDB" id="A0A1Y6CWL7"/>
<name>A0A1Y6CWL7_9GAMM</name>
<evidence type="ECO:0000256" key="1">
    <source>
        <dbReference type="SAM" id="MobiDB-lite"/>
    </source>
</evidence>
<evidence type="ECO:0000313" key="2">
    <source>
        <dbReference type="EMBL" id="SMF94761.1"/>
    </source>
</evidence>
<accession>A0A1Y6CWL7</accession>
<reference evidence="2 3" key="1">
    <citation type="submission" date="2016-12" db="EMBL/GenBank/DDBJ databases">
        <authorList>
            <person name="Song W.-J."/>
            <person name="Kurnit D.M."/>
        </authorList>
    </citation>
    <scope>NUCLEOTIDE SEQUENCE [LARGE SCALE GENOMIC DNA]</scope>
    <source>
        <strain evidence="2 3">175</strain>
    </source>
</reference>
<organism evidence="2 3">
    <name type="scientific">Methylomagnum ishizawai</name>
    <dbReference type="NCBI Taxonomy" id="1760988"/>
    <lineage>
        <taxon>Bacteria</taxon>
        <taxon>Pseudomonadati</taxon>
        <taxon>Pseudomonadota</taxon>
        <taxon>Gammaproteobacteria</taxon>
        <taxon>Methylococcales</taxon>
        <taxon>Methylococcaceae</taxon>
        <taxon>Methylomagnum</taxon>
    </lineage>
</organism>
<dbReference type="Proteomes" id="UP000192923">
    <property type="component" value="Unassembled WGS sequence"/>
</dbReference>
<feature type="compositionally biased region" description="Low complexity" evidence="1">
    <location>
        <begin position="41"/>
        <end position="59"/>
    </location>
</feature>
<feature type="region of interest" description="Disordered" evidence="1">
    <location>
        <begin position="32"/>
        <end position="63"/>
    </location>
</feature>
<dbReference type="RefSeq" id="WP_254899355.1">
    <property type="nucleotide sequence ID" value="NZ_FXAM01000001.1"/>
</dbReference>
<dbReference type="STRING" id="1760988.SAMN02949497_2094"/>
<proteinExistence type="predicted"/>
<evidence type="ECO:0000313" key="3">
    <source>
        <dbReference type="Proteomes" id="UP000192923"/>
    </source>
</evidence>
<gene>
    <name evidence="2" type="ORF">SAMN02949497_2094</name>
</gene>
<sequence length="141" mass="14667">MKEQGAKPATSPLIATLLTGLLGFVLVGCGGGDPPQPPASTSPKTTVAPPTAASSAAVTESEHQKFEKKYVELCVKGQQDNPDSPVKSDQQLGPTCECMAKTISKRLSKAEAVHFLDKKEIPIDIVMMGNAASDTCAQAGQ</sequence>
<dbReference type="PROSITE" id="PS51257">
    <property type="entry name" value="PROKAR_LIPOPROTEIN"/>
    <property type="match status" value="1"/>
</dbReference>
<protein>
    <submittedName>
        <fullName evidence="2">Uncharacterized protein</fullName>
    </submittedName>
</protein>